<gene>
    <name evidence="5" type="ORF">O9K51_03747</name>
</gene>
<feature type="transmembrane region" description="Helical" evidence="4">
    <location>
        <begin position="498"/>
        <end position="519"/>
    </location>
</feature>
<feature type="transmembrane region" description="Helical" evidence="4">
    <location>
        <begin position="768"/>
        <end position="788"/>
    </location>
</feature>
<feature type="transmembrane region" description="Helical" evidence="4">
    <location>
        <begin position="474"/>
        <end position="492"/>
    </location>
</feature>
<reference evidence="5" key="1">
    <citation type="submission" date="2023-01" db="EMBL/GenBank/DDBJ databases">
        <title>The growth and conidiation of Purpureocillium lavendulum are regulated by nitrogen source and histone H3K14 acetylation.</title>
        <authorList>
            <person name="Tang P."/>
            <person name="Han J."/>
            <person name="Zhang C."/>
            <person name="Tang P."/>
            <person name="Qi F."/>
            <person name="Zhang K."/>
            <person name="Liang L."/>
        </authorList>
    </citation>
    <scope>NUCLEOTIDE SEQUENCE</scope>
    <source>
        <strain evidence="5">YMF1.00683</strain>
    </source>
</reference>
<dbReference type="InterPro" id="IPR011701">
    <property type="entry name" value="MFS"/>
</dbReference>
<dbReference type="GO" id="GO:0022857">
    <property type="term" value="F:transmembrane transporter activity"/>
    <property type="evidence" value="ECO:0007669"/>
    <property type="project" value="InterPro"/>
</dbReference>
<feature type="transmembrane region" description="Helical" evidence="4">
    <location>
        <begin position="406"/>
        <end position="429"/>
    </location>
</feature>
<organism evidence="5 6">
    <name type="scientific">Purpureocillium lavendulum</name>
    <dbReference type="NCBI Taxonomy" id="1247861"/>
    <lineage>
        <taxon>Eukaryota</taxon>
        <taxon>Fungi</taxon>
        <taxon>Dikarya</taxon>
        <taxon>Ascomycota</taxon>
        <taxon>Pezizomycotina</taxon>
        <taxon>Sordariomycetes</taxon>
        <taxon>Hypocreomycetidae</taxon>
        <taxon>Hypocreales</taxon>
        <taxon>Ophiocordycipitaceae</taxon>
        <taxon>Purpureocillium</taxon>
    </lineage>
</organism>
<feature type="region of interest" description="Disordered" evidence="3">
    <location>
        <begin position="42"/>
        <end position="78"/>
    </location>
</feature>
<comment type="similarity">
    <text evidence="2">Belongs to the major facilitator superfamily. Monocarboxylate porter (TC 2.A.1.13) family.</text>
</comment>
<keyword evidence="6" id="KW-1185">Reference proteome</keyword>
<evidence type="ECO:0000256" key="4">
    <source>
        <dbReference type="SAM" id="Phobius"/>
    </source>
</evidence>
<name>A0AB34FTG4_9HYPO</name>
<dbReference type="PANTHER" id="PTHR11360">
    <property type="entry name" value="MONOCARBOXYLATE TRANSPORTER"/>
    <property type="match status" value="1"/>
</dbReference>
<dbReference type="GO" id="GO:0016020">
    <property type="term" value="C:membrane"/>
    <property type="evidence" value="ECO:0007669"/>
    <property type="project" value="UniProtKB-SubCell"/>
</dbReference>
<dbReference type="EMBL" id="JAQHRD010000003">
    <property type="protein sequence ID" value="KAJ6442572.1"/>
    <property type="molecule type" value="Genomic_DNA"/>
</dbReference>
<dbReference type="InterPro" id="IPR036259">
    <property type="entry name" value="MFS_trans_sf"/>
</dbReference>
<keyword evidence="4" id="KW-0812">Transmembrane</keyword>
<feature type="compositionally biased region" description="Gly residues" evidence="3">
    <location>
        <begin position="1153"/>
        <end position="1163"/>
    </location>
</feature>
<dbReference type="Pfam" id="PF07690">
    <property type="entry name" value="MFS_1"/>
    <property type="match status" value="1"/>
</dbReference>
<feature type="region of interest" description="Disordered" evidence="3">
    <location>
        <begin position="190"/>
        <end position="213"/>
    </location>
</feature>
<accession>A0AB34FTG4</accession>
<dbReference type="SUPFAM" id="SSF103473">
    <property type="entry name" value="MFS general substrate transporter"/>
    <property type="match status" value="1"/>
</dbReference>
<feature type="transmembrane region" description="Helical" evidence="4">
    <location>
        <begin position="697"/>
        <end position="724"/>
    </location>
</feature>
<evidence type="ECO:0000256" key="3">
    <source>
        <dbReference type="SAM" id="MobiDB-lite"/>
    </source>
</evidence>
<proteinExistence type="inferred from homology"/>
<keyword evidence="4" id="KW-0472">Membrane</keyword>
<feature type="transmembrane region" description="Helical" evidence="4">
    <location>
        <begin position="441"/>
        <end position="462"/>
    </location>
</feature>
<dbReference type="Proteomes" id="UP001163105">
    <property type="component" value="Unassembled WGS sequence"/>
</dbReference>
<evidence type="ECO:0000256" key="1">
    <source>
        <dbReference type="ARBA" id="ARBA00004141"/>
    </source>
</evidence>
<dbReference type="InterPro" id="IPR050327">
    <property type="entry name" value="Proton-linked_MCT"/>
</dbReference>
<dbReference type="CDD" id="cd17352">
    <property type="entry name" value="MFS_MCT_SLC16"/>
    <property type="match status" value="1"/>
</dbReference>
<comment type="caution">
    <text evidence="5">The sequence shown here is derived from an EMBL/GenBank/DDBJ whole genome shotgun (WGS) entry which is preliminary data.</text>
</comment>
<feature type="compositionally biased region" description="Basic and acidic residues" evidence="3">
    <location>
        <begin position="195"/>
        <end position="213"/>
    </location>
</feature>
<evidence type="ECO:0000256" key="2">
    <source>
        <dbReference type="ARBA" id="ARBA00006727"/>
    </source>
</evidence>
<evidence type="ECO:0000313" key="6">
    <source>
        <dbReference type="Proteomes" id="UP001163105"/>
    </source>
</evidence>
<sequence>MRLVLRHRKRRGQEHVVASHAVHGARARVHGDAPAERLLLDPRREADGGIKRRPGVAVSHELDRPEEPPPANVAHGPEVPELGAQEALEDLAHGPAPPDEALAPHNLLHREGRRARYRMRLRVDDPAVHIDGRDGRVPAAEPLGRRDNVRPHVALLLLKGEKCARPARAAHDLVEDEEHAVLVAERPHARQVAPWRRDAPGRGPDDRLRDKGHDAARADAQELVLELAEQARREVALGLAGARVPPLGLAALVVVLARQLERRLDGLAAAADEEGLFEAVRAPVEDEVGQLLGDGRRVGLRVDVADLARLREQRVVHLVVAVPDGGDGGPGARVEDALPAAERQAGALGRRDHGRVHHQRPVQEVPGVRRLARLRRRVIPPLSSAAGTPLEDPEPKWEDHDGWRGWVVVAASASSLFIYMGVIYSWGILQSKIADDTGTSLTSLTFVGSLATSFMCSICILVGKAIRRFGYRKTAMLGAVLLGLGEFLSSWFSGHLGALFVTHGILFGVGGGLTILPCSTAPLKWFRRRRGLATGVVFGGGSLGAAVMGVAANELVHRVGVAWTFRILGFLLWAVCLPAACCIRQPPSSGPSIPKLQWHRWRDPEFLIVLVGSAVACFPLFVPPYFIPIFARAVSSSSSTGIVALSVWNVASTVGRVFAGLAADSFVGPINSFIVSLFLCGVSALAIWPFASSIGVLSVFAVVNGIGCGSFFSLFPTCLGAVFGPENTMGVLPIMWASWFFGFFFGTPIASRLYALAERPEVSEYRPAAYYAGATSVVGMALMVALRLGRERRVFARLFERRPPLRPRALLVEVAADLCQQLVQQCAGVVLIGRVRRRRRRRRRGGGSALGPVDLAVVLAGAVDDAELVDRLVQRVEVVARPSAVPLPVLGGPLVEQRRLLYGFDLIKGLQTYPAVGNGPDVAELVEVPQAHLQARLGLGAAVQVHAREAVDVEADVAGGEGAEARKGRDEVHTALRGLVQDARDVLGGPEQLPRALLPPARGRGGLEARVVDGPARLHLERRQEGKVLAVQHQGADVVEQVQVDKRLAEAERHVDGDGVAGEVKLAVLAGAPRLELAARLRPGRRRDPGAVGRRAHARGAAAVVEDEGHDLRPDVEAADEDLEALRHVERAGGAARQERVLLPAVPAAAASGGSGGGGGADGLGRHVGPKGKLDGAQRARNLELVHLRHGQHGRVVPELTMQSMTKHAQYVRVSTASDTASCGGACRSGARSSGHGATRRLCSACMMRMAMPQYTHALWKSREPHSYSVTMSSACTTCSLGGSRMKRASISRAYAAYRSRGSSSSAHDAADSTASCACVTASTALSSALLSGDSVAWNSVMNVGRCRIASSGKLLMKTLTALSTTVVGSRSMCASMSATGPGRGPSPAAAPSPPRACRPASDVRGVGGTICLCLCPCLCLCLCPCPCTCPCLAMASSAAPPRDTRGRVSAQPAISDLSHRRHGGLPAWTHLTLERLECKLRRGSGGRASVAYLQASHERLVRILTFRCRLHPRAAIEPPRSSARTPLLDAAARQTPAQGVNPAAEALAVPARPRVRQVVPGKVGQLQPQLVEELDEEPVPRVLRHGGGRRRGG</sequence>
<feature type="transmembrane region" description="Helical" evidence="4">
    <location>
        <begin position="563"/>
        <end position="583"/>
    </location>
</feature>
<dbReference type="Gene3D" id="1.20.1250.20">
    <property type="entry name" value="MFS general substrate transporter like domains"/>
    <property type="match status" value="2"/>
</dbReference>
<keyword evidence="4" id="KW-1133">Transmembrane helix</keyword>
<feature type="region of interest" description="Disordered" evidence="3">
    <location>
        <begin position="1149"/>
        <end position="1174"/>
    </location>
</feature>
<feature type="transmembrane region" description="Helical" evidence="4">
    <location>
        <begin position="531"/>
        <end position="551"/>
    </location>
</feature>
<feature type="transmembrane region" description="Helical" evidence="4">
    <location>
        <begin position="604"/>
        <end position="622"/>
    </location>
</feature>
<protein>
    <submittedName>
        <fullName evidence="5">Monocarboxylate transporter</fullName>
    </submittedName>
</protein>
<evidence type="ECO:0000313" key="5">
    <source>
        <dbReference type="EMBL" id="KAJ6442572.1"/>
    </source>
</evidence>
<dbReference type="PANTHER" id="PTHR11360:SF305">
    <property type="entry name" value="MAJOR FACILITATOR SUPERFAMILY (MFS) PROFILE DOMAIN-CONTAINING PROTEIN"/>
    <property type="match status" value="1"/>
</dbReference>
<comment type="subcellular location">
    <subcellularLocation>
        <location evidence="1">Membrane</location>
        <topology evidence="1">Multi-pass membrane protein</topology>
    </subcellularLocation>
</comment>
<feature type="transmembrane region" description="Helical" evidence="4">
    <location>
        <begin position="670"/>
        <end position="691"/>
    </location>
</feature>
<feature type="transmembrane region" description="Helical" evidence="4">
    <location>
        <begin position="736"/>
        <end position="756"/>
    </location>
</feature>